<dbReference type="PANTHER" id="PTHR43779">
    <property type="entry name" value="DIOXYGENASE RV0097-RELATED"/>
    <property type="match status" value="1"/>
</dbReference>
<dbReference type="STRING" id="564608.C1MN20"/>
<dbReference type="KEGG" id="mpp:MICPUCDRAFT_56747"/>
<name>C1MN20_MICPC</name>
<sequence>MERPFSASPEARRATLNDALTSSHGLVLLRGGLERITPRELVDISRAIGRGEVETNPGVDAKFLEADAREVQRIGNVVDAITGEPRAMFARAPPLPVDPTCGKTSLTYDPKTRSPVWHTDQAFRDPPPYASVLYCKTAPPPGAGGATIFADVTAAYAALPEDKRLELERYRAVCSYAHHNAKVRKRGTPSYPLLTPEQRAEHPPVYQPLVLTNAATGEKSVYGFNSSVCAVVAEGETLSQEALDIYDLQGEEHESVSRIMYDDLLPHCTRPEFVYEHEWMEGDALIWDNMRTIHAATPLEDGSHAREMWRTTVAS</sequence>
<proteinExistence type="inferred from homology"/>
<feature type="domain" description="TauD/TfdA-like" evidence="6">
    <location>
        <begin position="8"/>
        <end position="312"/>
    </location>
</feature>
<organism evidence="8">
    <name type="scientific">Micromonas pusilla (strain CCMP1545)</name>
    <name type="common">Picoplanktonic green alga</name>
    <dbReference type="NCBI Taxonomy" id="564608"/>
    <lineage>
        <taxon>Eukaryota</taxon>
        <taxon>Viridiplantae</taxon>
        <taxon>Chlorophyta</taxon>
        <taxon>Mamiellophyceae</taxon>
        <taxon>Mamiellales</taxon>
        <taxon>Mamiellaceae</taxon>
        <taxon>Micromonas</taxon>
    </lineage>
</organism>
<evidence type="ECO:0000256" key="2">
    <source>
        <dbReference type="ARBA" id="ARBA00022723"/>
    </source>
</evidence>
<keyword evidence="8" id="KW-1185">Reference proteome</keyword>
<evidence type="ECO:0000256" key="4">
    <source>
        <dbReference type="ARBA" id="ARBA00023002"/>
    </source>
</evidence>
<dbReference type="Gene3D" id="3.60.130.10">
    <property type="entry name" value="Clavaminate synthase-like"/>
    <property type="match status" value="1"/>
</dbReference>
<gene>
    <name evidence="7" type="ORF">MICPUCDRAFT_56747</name>
</gene>
<dbReference type="OrthoDB" id="5818554at2759"/>
<dbReference type="InterPro" id="IPR051178">
    <property type="entry name" value="TfdA_dioxygenase"/>
</dbReference>
<dbReference type="Pfam" id="PF02668">
    <property type="entry name" value="TauD"/>
    <property type="match status" value="1"/>
</dbReference>
<evidence type="ECO:0000256" key="5">
    <source>
        <dbReference type="ARBA" id="ARBA00023004"/>
    </source>
</evidence>
<dbReference type="RefSeq" id="XP_003057027.1">
    <property type="nucleotide sequence ID" value="XM_003056981.1"/>
</dbReference>
<dbReference type="GO" id="GO:0051213">
    <property type="term" value="F:dioxygenase activity"/>
    <property type="evidence" value="ECO:0007669"/>
    <property type="project" value="UniProtKB-KW"/>
</dbReference>
<evidence type="ECO:0000313" key="7">
    <source>
        <dbReference type="EMBL" id="EEH58672.1"/>
    </source>
</evidence>
<evidence type="ECO:0000256" key="1">
    <source>
        <dbReference type="ARBA" id="ARBA00005896"/>
    </source>
</evidence>
<dbReference type="eggNOG" id="ENOG502QUAD">
    <property type="taxonomic scope" value="Eukaryota"/>
</dbReference>
<evidence type="ECO:0000259" key="6">
    <source>
        <dbReference type="Pfam" id="PF02668"/>
    </source>
</evidence>
<keyword evidence="5" id="KW-0408">Iron</keyword>
<keyword evidence="2" id="KW-0479">Metal-binding</keyword>
<dbReference type="GO" id="GO:0046872">
    <property type="term" value="F:metal ion binding"/>
    <property type="evidence" value="ECO:0007669"/>
    <property type="project" value="UniProtKB-KW"/>
</dbReference>
<dbReference type="InterPro" id="IPR042098">
    <property type="entry name" value="TauD-like_sf"/>
</dbReference>
<comment type="similarity">
    <text evidence="1">Belongs to the TfdA dioxygenase family.</text>
</comment>
<dbReference type="EMBL" id="GG663737">
    <property type="protein sequence ID" value="EEH58672.1"/>
    <property type="molecule type" value="Genomic_DNA"/>
</dbReference>
<dbReference type="SUPFAM" id="SSF51197">
    <property type="entry name" value="Clavaminate synthase-like"/>
    <property type="match status" value="1"/>
</dbReference>
<keyword evidence="3" id="KW-0223">Dioxygenase</keyword>
<dbReference type="Proteomes" id="UP000001876">
    <property type="component" value="Unassembled WGS sequence"/>
</dbReference>
<protein>
    <submittedName>
        <fullName evidence="7">Predicted protein</fullName>
    </submittedName>
</protein>
<keyword evidence="4" id="KW-0560">Oxidoreductase</keyword>
<reference evidence="7 8" key="1">
    <citation type="journal article" date="2009" name="Science">
        <title>Green evolution and dynamic adaptations revealed by genomes of the marine picoeukaryotes Micromonas.</title>
        <authorList>
            <person name="Worden A.Z."/>
            <person name="Lee J.H."/>
            <person name="Mock T."/>
            <person name="Rouze P."/>
            <person name="Simmons M.P."/>
            <person name="Aerts A.L."/>
            <person name="Allen A.E."/>
            <person name="Cuvelier M.L."/>
            <person name="Derelle E."/>
            <person name="Everett M.V."/>
            <person name="Foulon E."/>
            <person name="Grimwood J."/>
            <person name="Gundlach H."/>
            <person name="Henrissat B."/>
            <person name="Napoli C."/>
            <person name="McDonald S.M."/>
            <person name="Parker M.S."/>
            <person name="Rombauts S."/>
            <person name="Salamov A."/>
            <person name="Von Dassow P."/>
            <person name="Badger J.H."/>
            <person name="Coutinho P.M."/>
            <person name="Demir E."/>
            <person name="Dubchak I."/>
            <person name="Gentemann C."/>
            <person name="Eikrem W."/>
            <person name="Gready J.E."/>
            <person name="John U."/>
            <person name="Lanier W."/>
            <person name="Lindquist E.A."/>
            <person name="Lucas S."/>
            <person name="Mayer K.F."/>
            <person name="Moreau H."/>
            <person name="Not F."/>
            <person name="Otillar R."/>
            <person name="Panaud O."/>
            <person name="Pangilinan J."/>
            <person name="Paulsen I."/>
            <person name="Piegu B."/>
            <person name="Poliakov A."/>
            <person name="Robbens S."/>
            <person name="Schmutz J."/>
            <person name="Toulza E."/>
            <person name="Wyss T."/>
            <person name="Zelensky A."/>
            <person name="Zhou K."/>
            <person name="Armbrust E.V."/>
            <person name="Bhattacharya D."/>
            <person name="Goodenough U.W."/>
            <person name="Van de Peer Y."/>
            <person name="Grigoriev I.V."/>
        </authorList>
    </citation>
    <scope>NUCLEOTIDE SEQUENCE [LARGE SCALE GENOMIC DNA]</scope>
    <source>
        <strain evidence="7 8">CCMP1545</strain>
    </source>
</reference>
<evidence type="ECO:0000256" key="3">
    <source>
        <dbReference type="ARBA" id="ARBA00022964"/>
    </source>
</evidence>
<accession>C1MN20</accession>
<evidence type="ECO:0000313" key="8">
    <source>
        <dbReference type="Proteomes" id="UP000001876"/>
    </source>
</evidence>
<dbReference type="InterPro" id="IPR003819">
    <property type="entry name" value="TauD/TfdA-like"/>
</dbReference>
<dbReference type="GeneID" id="9682943"/>
<dbReference type="OMA" id="MWRTTVA"/>
<dbReference type="PANTHER" id="PTHR43779:SF3">
    <property type="entry name" value="(3R)-3-[(CARBOXYMETHYL)AMINO]FATTY ACID OXYGENASE_DECARBOXYLASE"/>
    <property type="match status" value="1"/>
</dbReference>
<dbReference type="AlphaFoldDB" id="C1MN20"/>